<dbReference type="EC" id="4.2.1.40" evidence="3"/>
<proteinExistence type="predicted"/>
<organism evidence="5 6">
    <name type="scientific">Dictyobacter halimunensis</name>
    <dbReference type="NCBI Taxonomy" id="3026934"/>
    <lineage>
        <taxon>Bacteria</taxon>
        <taxon>Bacillati</taxon>
        <taxon>Chloroflexota</taxon>
        <taxon>Ktedonobacteria</taxon>
        <taxon>Ktedonobacterales</taxon>
        <taxon>Dictyobacteraceae</taxon>
        <taxon>Dictyobacter</taxon>
    </lineage>
</organism>
<dbReference type="InterPro" id="IPR034593">
    <property type="entry name" value="DgoD-like"/>
</dbReference>
<dbReference type="InterPro" id="IPR029017">
    <property type="entry name" value="Enolase-like_N"/>
</dbReference>
<evidence type="ECO:0000256" key="3">
    <source>
        <dbReference type="ARBA" id="ARBA00011973"/>
    </source>
</evidence>
<reference evidence="5 6" key="1">
    <citation type="submission" date="2023-02" db="EMBL/GenBank/DDBJ databases">
        <title>Dictyobacter halimunensis sp. nov., a new member of the class Ktedonobacteria from forest soil in a geothermal area.</title>
        <authorList>
            <person name="Rachmania M.K."/>
            <person name="Ningsih F."/>
            <person name="Sakai Y."/>
            <person name="Yabe S."/>
            <person name="Yokota A."/>
            <person name="Sjamsuridzal W."/>
        </authorList>
    </citation>
    <scope>NUCLEOTIDE SEQUENCE [LARGE SCALE GENOMIC DNA]</scope>
    <source>
        <strain evidence="5 6">S3.2.2.5</strain>
    </source>
</reference>
<comment type="pathway">
    <text evidence="2">Carbohydrate acid metabolism; D-glucarate degradation; 2,5-dioxopentanoate from D-glucarate: step 1/2.</text>
</comment>
<dbReference type="Pfam" id="PF02746">
    <property type="entry name" value="MR_MLE_N"/>
    <property type="match status" value="1"/>
</dbReference>
<dbReference type="InterPro" id="IPR013341">
    <property type="entry name" value="Mandelate_racemase_N_dom"/>
</dbReference>
<dbReference type="PANTHER" id="PTHR48080:SF4">
    <property type="entry name" value="GLUCARATE DEHYDRATASE"/>
    <property type="match status" value="1"/>
</dbReference>
<protein>
    <recommendedName>
        <fullName evidence="3">glucarate dehydratase</fullName>
        <ecNumber evidence="3">4.2.1.40</ecNumber>
    </recommendedName>
</protein>
<feature type="domain" description="Mandelate racemase/muconate lactonizing enzyme C-terminal" evidence="4">
    <location>
        <begin position="176"/>
        <end position="271"/>
    </location>
</feature>
<dbReference type="InterPro" id="IPR013342">
    <property type="entry name" value="Mandelate_racemase_C"/>
</dbReference>
<dbReference type="Gene3D" id="3.30.390.10">
    <property type="entry name" value="Enolase-like, N-terminal domain"/>
    <property type="match status" value="1"/>
</dbReference>
<dbReference type="InterPro" id="IPR036849">
    <property type="entry name" value="Enolase-like_C_sf"/>
</dbReference>
<dbReference type="RefSeq" id="WP_338248318.1">
    <property type="nucleotide sequence ID" value="NZ_BSRI01000001.1"/>
</dbReference>
<dbReference type="SMART" id="SM00922">
    <property type="entry name" value="MR_MLE"/>
    <property type="match status" value="1"/>
</dbReference>
<comment type="caution">
    <text evidence="5">The sequence shown here is derived from an EMBL/GenBank/DDBJ whole genome shotgun (WGS) entry which is preliminary data.</text>
</comment>
<evidence type="ECO:0000313" key="5">
    <source>
        <dbReference type="EMBL" id="GLV54632.1"/>
    </source>
</evidence>
<dbReference type="SUPFAM" id="SSF54826">
    <property type="entry name" value="Enolase N-terminal domain-like"/>
    <property type="match status" value="1"/>
</dbReference>
<accession>A0ABQ6FLT6</accession>
<keyword evidence="6" id="KW-1185">Reference proteome</keyword>
<dbReference type="Gene3D" id="3.20.20.120">
    <property type="entry name" value="Enolase-like C-terminal domain"/>
    <property type="match status" value="1"/>
</dbReference>
<dbReference type="Pfam" id="PF13378">
    <property type="entry name" value="MR_MLE_C"/>
    <property type="match status" value="1"/>
</dbReference>
<evidence type="ECO:0000259" key="4">
    <source>
        <dbReference type="SMART" id="SM00922"/>
    </source>
</evidence>
<dbReference type="SFLD" id="SFLDS00001">
    <property type="entry name" value="Enolase"/>
    <property type="match status" value="1"/>
</dbReference>
<dbReference type="SFLD" id="SFLDG00055">
    <property type="entry name" value="glucarate_dehydratase"/>
    <property type="match status" value="1"/>
</dbReference>
<dbReference type="EMBL" id="BSRI01000001">
    <property type="protein sequence ID" value="GLV54632.1"/>
    <property type="molecule type" value="Genomic_DNA"/>
</dbReference>
<comment type="catalytic activity">
    <reaction evidence="1">
        <text>D-glucarate = 5-dehydro-4-deoxy-D-glucarate + H2O</text>
        <dbReference type="Rhea" id="RHEA:14573"/>
        <dbReference type="ChEBI" id="CHEBI:15377"/>
        <dbReference type="ChEBI" id="CHEBI:30612"/>
        <dbReference type="ChEBI" id="CHEBI:42819"/>
        <dbReference type="EC" id="4.2.1.40"/>
    </reaction>
</comment>
<evidence type="ECO:0000313" key="6">
    <source>
        <dbReference type="Proteomes" id="UP001344906"/>
    </source>
</evidence>
<sequence>MKIVEMRIVPVAIADPPLRSAFGLHAPYALRTIVQLKTDDGLTGLGETFGGSIPLGDLEAARPLVLGQDPYRLTRLEEAIVGDPVAARNADRPWEGRLTVPAQTFAAIEVACYDIIGKATGRPVADLLGGRFRDQVPFCAYLFYKHAGIGGSDGLAHASSAARERDDYLAREALSPEGIVRQAQDFVRLFGFKSIKLKGGVLEPAQEAATIHALREAFGTDIPLRLDPNGFWSVKTSVNVGHELAGALEYLEDPTSGKVAMAEVARQVPMPLATNMCTTTWADIPETVARGSIQILLTDLHLWGGLAATVRLAHLCRVFGWGVSMHSNSHLGISLMAMAHVAAAIPNLTYACDTHYPWQAEEVIAGGKRQFTDGALRIDDTPGLGVELDDAALEQLHAQYLAAGLSKRDDVAEMQKIQPGWSPVYW</sequence>
<evidence type="ECO:0000256" key="2">
    <source>
        <dbReference type="ARBA" id="ARBA00005183"/>
    </source>
</evidence>
<dbReference type="Proteomes" id="UP001344906">
    <property type="component" value="Unassembled WGS sequence"/>
</dbReference>
<dbReference type="InterPro" id="IPR029065">
    <property type="entry name" value="Enolase_C-like"/>
</dbReference>
<evidence type="ECO:0000256" key="1">
    <source>
        <dbReference type="ARBA" id="ARBA00001426"/>
    </source>
</evidence>
<dbReference type="SUPFAM" id="SSF51604">
    <property type="entry name" value="Enolase C-terminal domain-like"/>
    <property type="match status" value="1"/>
</dbReference>
<name>A0ABQ6FLT6_9CHLR</name>
<dbReference type="PANTHER" id="PTHR48080">
    <property type="entry name" value="D-GALACTONATE DEHYDRATASE-RELATED"/>
    <property type="match status" value="1"/>
</dbReference>
<gene>
    <name evidence="5" type="ORF">KDH_14790</name>
</gene>